<evidence type="ECO:0000313" key="3">
    <source>
        <dbReference type="Proteomes" id="UP000233556"/>
    </source>
</evidence>
<evidence type="ECO:0000256" key="1">
    <source>
        <dbReference type="SAM" id="MobiDB-lite"/>
    </source>
</evidence>
<accession>A0A2I0UP45</accession>
<feature type="compositionally biased region" description="Basic and acidic residues" evidence="1">
    <location>
        <begin position="44"/>
        <end position="54"/>
    </location>
</feature>
<dbReference type="EMBL" id="KZ505669">
    <property type="protein sequence ID" value="PKU47791.1"/>
    <property type="molecule type" value="Genomic_DNA"/>
</dbReference>
<keyword evidence="3" id="KW-1185">Reference proteome</keyword>
<gene>
    <name evidence="2" type="ORF">llap_1900</name>
</gene>
<organism evidence="2 3">
    <name type="scientific">Limosa lapponica baueri</name>
    <dbReference type="NCBI Taxonomy" id="1758121"/>
    <lineage>
        <taxon>Eukaryota</taxon>
        <taxon>Metazoa</taxon>
        <taxon>Chordata</taxon>
        <taxon>Craniata</taxon>
        <taxon>Vertebrata</taxon>
        <taxon>Euteleostomi</taxon>
        <taxon>Archelosauria</taxon>
        <taxon>Archosauria</taxon>
        <taxon>Dinosauria</taxon>
        <taxon>Saurischia</taxon>
        <taxon>Theropoda</taxon>
        <taxon>Coelurosauria</taxon>
        <taxon>Aves</taxon>
        <taxon>Neognathae</taxon>
        <taxon>Neoaves</taxon>
        <taxon>Charadriiformes</taxon>
        <taxon>Scolopacidae</taxon>
        <taxon>Limosa</taxon>
    </lineage>
</organism>
<proteinExistence type="predicted"/>
<reference evidence="3" key="2">
    <citation type="submission" date="2017-12" db="EMBL/GenBank/DDBJ databases">
        <title>Genome sequence of the Bar-tailed Godwit (Limosa lapponica baueri).</title>
        <authorList>
            <person name="Lima N.C.B."/>
            <person name="Parody-Merino A.M."/>
            <person name="Battley P.F."/>
            <person name="Fidler A.E."/>
            <person name="Prosdocimi F."/>
        </authorList>
    </citation>
    <scope>NUCLEOTIDE SEQUENCE [LARGE SCALE GENOMIC DNA]</scope>
</reference>
<evidence type="ECO:0000313" key="2">
    <source>
        <dbReference type="EMBL" id="PKU47791.1"/>
    </source>
</evidence>
<protein>
    <submittedName>
        <fullName evidence="2">Uncharacterized protein</fullName>
    </submittedName>
</protein>
<reference evidence="3" key="1">
    <citation type="submission" date="2017-11" db="EMBL/GenBank/DDBJ databases">
        <authorList>
            <person name="Lima N.C."/>
            <person name="Parody-Merino A.M."/>
            <person name="Battley P.F."/>
            <person name="Fidler A.E."/>
            <person name="Prosdocimi F."/>
        </authorList>
    </citation>
    <scope>NUCLEOTIDE SEQUENCE [LARGE SCALE GENOMIC DNA]</scope>
</reference>
<sequence>MCNAGICSVKIWMSDKLELEEDLKKGDMVVNSELVTSCGGVEGEEGRSDGRKEANCSSPAGGNDYGKNDDLYYTSY</sequence>
<feature type="region of interest" description="Disordered" evidence="1">
    <location>
        <begin position="39"/>
        <end position="76"/>
    </location>
</feature>
<dbReference type="AlphaFoldDB" id="A0A2I0UP45"/>
<dbReference type="Proteomes" id="UP000233556">
    <property type="component" value="Unassembled WGS sequence"/>
</dbReference>
<name>A0A2I0UP45_LIMLA</name>